<dbReference type="PANTHER" id="PTHR21593">
    <property type="entry name" value="PRION-LIKE- Q/N-RICH -DOMAIN-BEARING PROTEIN PROTEIN"/>
    <property type="match status" value="1"/>
</dbReference>
<evidence type="ECO:0000256" key="2">
    <source>
        <dbReference type="SAM" id="SignalP"/>
    </source>
</evidence>
<gene>
    <name evidence="4" type="ORF">SVUK_LOCUS18294</name>
</gene>
<protein>
    <recommendedName>
        <fullName evidence="3">SXP/RAL-2 family protein Ani s 5-like cation-binding domain-containing protein</fullName>
    </recommendedName>
</protein>
<dbReference type="InterPro" id="IPR003677">
    <property type="entry name" value="ANIS5_cation-bd"/>
</dbReference>
<dbReference type="PANTHER" id="PTHR21593:SF36">
    <property type="entry name" value="DUF148 DOMAIN-CONTAINING PROTEIN-RELATED"/>
    <property type="match status" value="1"/>
</dbReference>
<dbReference type="Proteomes" id="UP000270094">
    <property type="component" value="Unassembled WGS sequence"/>
</dbReference>
<keyword evidence="5" id="KW-1185">Reference proteome</keyword>
<evidence type="ECO:0000256" key="1">
    <source>
        <dbReference type="SAM" id="MobiDB-lite"/>
    </source>
</evidence>
<dbReference type="Pfam" id="PF02520">
    <property type="entry name" value="ANIS5_cation-bd"/>
    <property type="match status" value="1"/>
</dbReference>
<dbReference type="AlphaFoldDB" id="A0A3P7JIR5"/>
<feature type="region of interest" description="Disordered" evidence="1">
    <location>
        <begin position="351"/>
        <end position="382"/>
    </location>
</feature>
<feature type="chain" id="PRO_5018185720" description="SXP/RAL-2 family protein Ani s 5-like cation-binding domain-containing protein" evidence="2">
    <location>
        <begin position="16"/>
        <end position="382"/>
    </location>
</feature>
<reference evidence="4 5" key="1">
    <citation type="submission" date="2018-11" db="EMBL/GenBank/DDBJ databases">
        <authorList>
            <consortium name="Pathogen Informatics"/>
        </authorList>
    </citation>
    <scope>NUCLEOTIDE SEQUENCE [LARGE SCALE GENOMIC DNA]</scope>
</reference>
<feature type="signal peptide" evidence="2">
    <location>
        <begin position="1"/>
        <end position="15"/>
    </location>
</feature>
<evidence type="ECO:0000313" key="4">
    <source>
        <dbReference type="EMBL" id="VDM83296.1"/>
    </source>
</evidence>
<proteinExistence type="predicted"/>
<dbReference type="EMBL" id="UYYB01122233">
    <property type="protein sequence ID" value="VDM83296.1"/>
    <property type="molecule type" value="Genomic_DNA"/>
</dbReference>
<name>A0A3P7JIR5_STRVU</name>
<feature type="domain" description="SXP/RAL-2 family protein Ani s 5-like cation-binding" evidence="3">
    <location>
        <begin position="57"/>
        <end position="160"/>
    </location>
</feature>
<accession>A0A3P7JIR5</accession>
<evidence type="ECO:0000313" key="5">
    <source>
        <dbReference type="Proteomes" id="UP000270094"/>
    </source>
</evidence>
<sequence>MKTALFLLSVGSAFCFTSYNPYYPYNSYNNNNNQNVNVQSSTLDGILARASPQAVGAYSQIVQNFSQSLADVKSALENWSKTYGLEQEYKKFVADSEKENADFKKAITELFPKLTKFFNDYFKIGDDKKQSIMLAYNKTAALTSTLDDKQKAAIEFIMKTYMPSLLNAIPSNQGSTGGLSGNIGIYPGYNGGLSGNNGIYPGNNGGYSQNGGNAYNGGYTGSNGGYQGNPGGFPGMNGMFPVNTGTYPGNSGGFPQNNGGYAGNNGGYQGNFQENNGGFPNNNGMYPANSGVYQGSTGGFPGTNGGFSNSNGGFQNNNGGFPVVNNNGRMPLGNSGLSGYATNQGGYQGQNGVLQGFNMGIPNSNGNNEKRPSFGSNAVQGK</sequence>
<dbReference type="OrthoDB" id="5871578at2759"/>
<dbReference type="InterPro" id="IPR052823">
    <property type="entry name" value="SXP/RAL-2_related"/>
</dbReference>
<organism evidence="4 5">
    <name type="scientific">Strongylus vulgaris</name>
    <name type="common">Blood worm</name>
    <dbReference type="NCBI Taxonomy" id="40348"/>
    <lineage>
        <taxon>Eukaryota</taxon>
        <taxon>Metazoa</taxon>
        <taxon>Ecdysozoa</taxon>
        <taxon>Nematoda</taxon>
        <taxon>Chromadorea</taxon>
        <taxon>Rhabditida</taxon>
        <taxon>Rhabditina</taxon>
        <taxon>Rhabditomorpha</taxon>
        <taxon>Strongyloidea</taxon>
        <taxon>Strongylidae</taxon>
        <taxon>Strongylus</taxon>
    </lineage>
</organism>
<evidence type="ECO:0000259" key="3">
    <source>
        <dbReference type="Pfam" id="PF02520"/>
    </source>
</evidence>
<keyword evidence="2" id="KW-0732">Signal</keyword>